<organism evidence="2">
    <name type="scientific">Eucalyptus grandis</name>
    <name type="common">Flooded gum</name>
    <dbReference type="NCBI Taxonomy" id="71139"/>
    <lineage>
        <taxon>Eukaryota</taxon>
        <taxon>Viridiplantae</taxon>
        <taxon>Streptophyta</taxon>
        <taxon>Embryophyta</taxon>
        <taxon>Tracheophyta</taxon>
        <taxon>Spermatophyta</taxon>
        <taxon>Magnoliopsida</taxon>
        <taxon>eudicotyledons</taxon>
        <taxon>Gunneridae</taxon>
        <taxon>Pentapetalae</taxon>
        <taxon>rosids</taxon>
        <taxon>malvids</taxon>
        <taxon>Myrtales</taxon>
        <taxon>Myrtaceae</taxon>
        <taxon>Myrtoideae</taxon>
        <taxon>Eucalypteae</taxon>
        <taxon>Eucalyptus</taxon>
    </lineage>
</organism>
<proteinExistence type="predicted"/>
<dbReference type="Gramene" id="KCW88987">
    <property type="protein sequence ID" value="KCW88987"/>
    <property type="gene ID" value="EUGRSUZ_A01316"/>
</dbReference>
<dbReference type="SUPFAM" id="SSF46565">
    <property type="entry name" value="Chaperone J-domain"/>
    <property type="match status" value="1"/>
</dbReference>
<dbReference type="eggNOG" id="KOG0714">
    <property type="taxonomic scope" value="Eukaryota"/>
</dbReference>
<dbReference type="CDD" id="cd06257">
    <property type="entry name" value="DnaJ"/>
    <property type="match status" value="1"/>
</dbReference>
<dbReference type="SMART" id="SM00271">
    <property type="entry name" value="DnaJ"/>
    <property type="match status" value="1"/>
</dbReference>
<dbReference type="EMBL" id="KK198753">
    <property type="protein sequence ID" value="KCW88987.1"/>
    <property type="molecule type" value="Genomic_DNA"/>
</dbReference>
<reference evidence="2" key="1">
    <citation type="submission" date="2013-07" db="EMBL/GenBank/DDBJ databases">
        <title>The genome of Eucalyptus grandis.</title>
        <authorList>
            <person name="Schmutz J."/>
            <person name="Hayes R."/>
            <person name="Myburg A."/>
            <person name="Tuskan G."/>
            <person name="Grattapaglia D."/>
            <person name="Rokhsar D.S."/>
        </authorList>
    </citation>
    <scope>NUCLEOTIDE SEQUENCE</scope>
    <source>
        <tissue evidence="2">Leaf extractions</tissue>
    </source>
</reference>
<dbReference type="InterPro" id="IPR036869">
    <property type="entry name" value="J_dom_sf"/>
</dbReference>
<dbReference type="InterPro" id="IPR018253">
    <property type="entry name" value="DnaJ_domain_CS"/>
</dbReference>
<dbReference type="PANTHER" id="PTHR44137">
    <property type="entry name" value="BNAC03G44070D PROTEIN"/>
    <property type="match status" value="1"/>
</dbReference>
<feature type="domain" description="J" evidence="1">
    <location>
        <begin position="44"/>
        <end position="108"/>
    </location>
</feature>
<gene>
    <name evidence="2" type="ORF">EUGRSUZ_A01316</name>
</gene>
<dbReference type="AlphaFoldDB" id="A0A059DEL1"/>
<evidence type="ECO:0000259" key="1">
    <source>
        <dbReference type="PROSITE" id="PS50076"/>
    </source>
</evidence>
<dbReference type="Gene3D" id="1.10.287.110">
    <property type="entry name" value="DnaJ domain"/>
    <property type="match status" value="1"/>
</dbReference>
<dbReference type="PROSITE" id="PS50076">
    <property type="entry name" value="DNAJ_2"/>
    <property type="match status" value="1"/>
</dbReference>
<name>A0A059DEL1_EUCGR</name>
<dbReference type="FunCoup" id="A0A059DEL1">
    <property type="interactions" value="10"/>
</dbReference>
<dbReference type="OMA" id="ATMPCAP"/>
<dbReference type="PRINTS" id="PR00625">
    <property type="entry name" value="JDOMAIN"/>
</dbReference>
<dbReference type="PANTHER" id="PTHR44137:SF13">
    <property type="entry name" value="CHAPERONE DNAJ-DOMAIN SUPERFAMILY PROTEIN"/>
    <property type="match status" value="1"/>
</dbReference>
<protein>
    <recommendedName>
        <fullName evidence="1">J domain-containing protein</fullName>
    </recommendedName>
</protein>
<dbReference type="OrthoDB" id="10250354at2759"/>
<dbReference type="Pfam" id="PF00226">
    <property type="entry name" value="DnaJ"/>
    <property type="match status" value="1"/>
</dbReference>
<dbReference type="InterPro" id="IPR001623">
    <property type="entry name" value="DnaJ_domain"/>
</dbReference>
<dbReference type="PROSITE" id="PS00636">
    <property type="entry name" value="DNAJ_1"/>
    <property type="match status" value="1"/>
</dbReference>
<accession>A0A059DEL1</accession>
<dbReference type="STRING" id="71139.A0A059DEL1"/>
<sequence length="259" mass="29141">MDKLEGHKTMADAAKSRLVADICSVSGHAIPCSHMAGRGPPCIDWYRLLGVEENAELDTIRKQYHKLALQLHPDKNCHPKAECAFKLVSEAYSCLSDDAKRNAFNLERWKNLCWDCQRVPPPSSDSLKPVDGWRPQRIFPGFKDIRERFREEARVIERCLRAAAALKQRTINISSNTACASKTHLGSAHKESPIFDPSLYKADGYPHLRTRTCKMSDNFRCSSHRERSKSGEFGSPIFMGKKASAEKGMSSSRSVCLRS</sequence>
<dbReference type="KEGG" id="egr:104436881"/>
<dbReference type="InParanoid" id="A0A059DEL1"/>
<evidence type="ECO:0000313" key="2">
    <source>
        <dbReference type="EMBL" id="KCW88987.1"/>
    </source>
</evidence>